<dbReference type="NCBIfam" id="NF038347">
    <property type="entry name" value="FtsX_Gpos"/>
    <property type="match status" value="1"/>
</dbReference>
<feature type="transmembrane region" description="Helical" evidence="11">
    <location>
        <begin position="170"/>
        <end position="196"/>
    </location>
</feature>
<evidence type="ECO:0000256" key="6">
    <source>
        <dbReference type="ARBA" id="ARBA00022692"/>
    </source>
</evidence>
<dbReference type="GO" id="GO:0051301">
    <property type="term" value="P:cell division"/>
    <property type="evidence" value="ECO:0007669"/>
    <property type="project" value="UniProtKB-KW"/>
</dbReference>
<dbReference type="InterPro" id="IPR058204">
    <property type="entry name" value="FtsX_firmicutes-type"/>
</dbReference>
<keyword evidence="5 10" id="KW-0132">Cell division</keyword>
<keyword evidence="8 10" id="KW-0472">Membrane</keyword>
<keyword evidence="4 10" id="KW-1003">Cell membrane</keyword>
<evidence type="ECO:0000259" key="13">
    <source>
        <dbReference type="Pfam" id="PF18075"/>
    </source>
</evidence>
<dbReference type="RefSeq" id="WP_200758410.1">
    <property type="nucleotide sequence ID" value="NZ_AP023366.1"/>
</dbReference>
<reference evidence="14 15" key="1">
    <citation type="submission" date="2020-08" db="EMBL/GenBank/DDBJ databases">
        <title>Complete Genome Sequence of Effusibacillus dendaii Strain skT53, Isolated from Farmland soil.</title>
        <authorList>
            <person name="Konishi T."/>
            <person name="Kawasaki H."/>
        </authorList>
    </citation>
    <scope>NUCLEOTIDE SEQUENCE [LARGE SCALE GENOMIC DNA]</scope>
    <source>
        <strain evidence="15">skT53</strain>
    </source>
</reference>
<dbReference type="Pfam" id="PF02687">
    <property type="entry name" value="FtsX"/>
    <property type="match status" value="1"/>
</dbReference>
<evidence type="ECO:0000256" key="8">
    <source>
        <dbReference type="ARBA" id="ARBA00023136"/>
    </source>
</evidence>
<comment type="function">
    <text evidence="10">Part of the ABC transporter FtsEX involved in asymmetric cellular division facilitating the initiation of sporulation.</text>
</comment>
<dbReference type="PIRSF" id="PIRSF003097">
    <property type="entry name" value="FtsX"/>
    <property type="match status" value="1"/>
</dbReference>
<feature type="domain" description="ABC3 transporter permease C-terminal" evidence="12">
    <location>
        <begin position="175"/>
        <end position="292"/>
    </location>
</feature>
<protein>
    <recommendedName>
        <fullName evidence="3 10">Cell division protein FtsX</fullName>
    </recommendedName>
</protein>
<comment type="subcellular location">
    <subcellularLocation>
        <location evidence="1">Cell membrane</location>
        <topology evidence="1">Multi-pass membrane protein</topology>
    </subcellularLocation>
</comment>
<feature type="domain" description="FtsX extracellular" evidence="13">
    <location>
        <begin position="58"/>
        <end position="151"/>
    </location>
</feature>
<dbReference type="PANTHER" id="PTHR47755:SF1">
    <property type="entry name" value="CELL DIVISION PROTEIN FTSX"/>
    <property type="match status" value="1"/>
</dbReference>
<evidence type="ECO:0000256" key="9">
    <source>
        <dbReference type="ARBA" id="ARBA00023306"/>
    </source>
</evidence>
<accession>A0A7I8DCT9</accession>
<feature type="transmembrane region" description="Helical" evidence="11">
    <location>
        <begin position="262"/>
        <end position="286"/>
    </location>
</feature>
<evidence type="ECO:0000256" key="7">
    <source>
        <dbReference type="ARBA" id="ARBA00022989"/>
    </source>
</evidence>
<gene>
    <name evidence="14" type="primary">ftsX</name>
    <name evidence="14" type="ORF">skT53_28990</name>
</gene>
<proteinExistence type="inferred from homology"/>
<dbReference type="EMBL" id="AP023366">
    <property type="protein sequence ID" value="BCJ87914.1"/>
    <property type="molecule type" value="Genomic_DNA"/>
</dbReference>
<keyword evidence="7 11" id="KW-1133">Transmembrane helix</keyword>
<feature type="transmembrane region" description="Helical" evidence="11">
    <location>
        <begin position="217"/>
        <end position="242"/>
    </location>
</feature>
<dbReference type="InterPro" id="IPR040690">
    <property type="entry name" value="FtsX_ECD"/>
</dbReference>
<keyword evidence="6 11" id="KW-0812">Transmembrane</keyword>
<evidence type="ECO:0000256" key="3">
    <source>
        <dbReference type="ARBA" id="ARBA00021907"/>
    </source>
</evidence>
<evidence type="ECO:0000256" key="5">
    <source>
        <dbReference type="ARBA" id="ARBA00022618"/>
    </source>
</evidence>
<evidence type="ECO:0000256" key="2">
    <source>
        <dbReference type="ARBA" id="ARBA00007379"/>
    </source>
</evidence>
<dbReference type="Gene3D" id="3.30.70.3040">
    <property type="match status" value="1"/>
</dbReference>
<sequence>MIRTLLRHVREGFKNIGRNSWMTVAAIGSVVVSLMILGVFLTLAMNLQAFTKQIEGQVQMDVIVQQGVSRADISKLETLLKNTNGIKEVKFVSKEDGIQILRQQLKENAELLNGLEMENPLPDKFVVKAADPRNTLALADQIRTFPNVEKVQDGREVVQKLYNVVDIVRVVGGALVIGLMFTAIFLISNTIRITIFARRREIEIMKLVGATNWFIRWPFFIEGLIMGALGALIPILIIALGYSYVVRLMSNTLILILPLTAVIFQVGAALLLIGALIGMFGSAFSVRKFLKI</sequence>
<dbReference type="Proteomes" id="UP000593802">
    <property type="component" value="Chromosome"/>
</dbReference>
<dbReference type="InterPro" id="IPR003838">
    <property type="entry name" value="ABC3_permease_C"/>
</dbReference>
<evidence type="ECO:0000259" key="12">
    <source>
        <dbReference type="Pfam" id="PF02687"/>
    </source>
</evidence>
<evidence type="ECO:0000313" key="14">
    <source>
        <dbReference type="EMBL" id="BCJ87914.1"/>
    </source>
</evidence>
<feature type="transmembrane region" description="Helical" evidence="11">
    <location>
        <begin position="21"/>
        <end position="45"/>
    </location>
</feature>
<keyword evidence="9 10" id="KW-0131">Cell cycle</keyword>
<dbReference type="PANTHER" id="PTHR47755">
    <property type="entry name" value="CELL DIVISION PROTEIN FTSX"/>
    <property type="match status" value="1"/>
</dbReference>
<evidence type="ECO:0000256" key="11">
    <source>
        <dbReference type="SAM" id="Phobius"/>
    </source>
</evidence>
<dbReference type="Pfam" id="PF18075">
    <property type="entry name" value="FtsX_ECD"/>
    <property type="match status" value="1"/>
</dbReference>
<dbReference type="InterPro" id="IPR004513">
    <property type="entry name" value="FtsX"/>
</dbReference>
<organism evidence="14 15">
    <name type="scientific">Effusibacillus dendaii</name>
    <dbReference type="NCBI Taxonomy" id="2743772"/>
    <lineage>
        <taxon>Bacteria</taxon>
        <taxon>Bacillati</taxon>
        <taxon>Bacillota</taxon>
        <taxon>Bacilli</taxon>
        <taxon>Bacillales</taxon>
        <taxon>Alicyclobacillaceae</taxon>
        <taxon>Effusibacillus</taxon>
    </lineage>
</organism>
<name>A0A7I8DCT9_9BACL</name>
<evidence type="ECO:0000313" key="15">
    <source>
        <dbReference type="Proteomes" id="UP000593802"/>
    </source>
</evidence>
<dbReference type="AlphaFoldDB" id="A0A7I8DCT9"/>
<keyword evidence="15" id="KW-1185">Reference proteome</keyword>
<comment type="similarity">
    <text evidence="2 10">Belongs to the ABC-4 integral membrane protein family. FtsX subfamily.</text>
</comment>
<evidence type="ECO:0000256" key="4">
    <source>
        <dbReference type="ARBA" id="ARBA00022475"/>
    </source>
</evidence>
<evidence type="ECO:0000256" key="10">
    <source>
        <dbReference type="PIRNR" id="PIRNR003097"/>
    </source>
</evidence>
<dbReference type="GO" id="GO:0005886">
    <property type="term" value="C:plasma membrane"/>
    <property type="evidence" value="ECO:0007669"/>
    <property type="project" value="UniProtKB-SubCell"/>
</dbReference>
<dbReference type="KEGG" id="eff:skT53_28990"/>
<evidence type="ECO:0000256" key="1">
    <source>
        <dbReference type="ARBA" id="ARBA00004651"/>
    </source>
</evidence>